<dbReference type="Pfam" id="PF00481">
    <property type="entry name" value="PP2C"/>
    <property type="match status" value="1"/>
</dbReference>
<dbReference type="InterPro" id="IPR036457">
    <property type="entry name" value="PPM-type-like_dom_sf"/>
</dbReference>
<dbReference type="SUPFAM" id="SSF81606">
    <property type="entry name" value="PP2C-like"/>
    <property type="match status" value="1"/>
</dbReference>
<accession>A0ABQ9IH75</accession>
<dbReference type="InterPro" id="IPR001932">
    <property type="entry name" value="PPM-type_phosphatase-like_dom"/>
</dbReference>
<evidence type="ECO:0000256" key="2">
    <source>
        <dbReference type="ARBA" id="ARBA00022801"/>
    </source>
</evidence>
<proteinExistence type="predicted"/>
<dbReference type="PROSITE" id="PS01032">
    <property type="entry name" value="PPM_1"/>
    <property type="match status" value="1"/>
</dbReference>
<comment type="caution">
    <text evidence="5">The sequence shown here is derived from an EMBL/GenBank/DDBJ whole genome shotgun (WGS) entry which is preliminary data.</text>
</comment>
<evidence type="ECO:0000259" key="4">
    <source>
        <dbReference type="Pfam" id="PF00481"/>
    </source>
</evidence>
<name>A0ABQ9IH75_9NEOP</name>
<reference evidence="5 6" key="1">
    <citation type="submission" date="2023-02" db="EMBL/GenBank/DDBJ databases">
        <title>LHISI_Scaffold_Assembly.</title>
        <authorList>
            <person name="Stuart O.P."/>
            <person name="Cleave R."/>
            <person name="Magrath M.J.L."/>
            <person name="Mikheyev A.S."/>
        </authorList>
    </citation>
    <scope>NUCLEOTIDE SEQUENCE [LARGE SCALE GENOMIC DNA]</scope>
    <source>
        <strain evidence="5">Daus_M_001</strain>
        <tissue evidence="5">Leg muscle</tissue>
    </source>
</reference>
<keyword evidence="2" id="KW-0378">Hydrolase</keyword>
<gene>
    <name evidence="5" type="ORF">PR048_001348</name>
</gene>
<feature type="domain" description="PPM-type phosphatase" evidence="4">
    <location>
        <begin position="125"/>
        <end position="172"/>
    </location>
</feature>
<sequence length="184" mass="21806">MDIHGYRHMQVNHKREFLCNEKSGIVNTRNMLKMKRGEMWRVHTQNIERSWCSLRYNIPCFGRWKKSWVDYLAEYIWKKNHRYRERLHASLIHAADMHNHHKMGAFLDKPKTEKHNEHGCGNGLHYGVASMQGWRVEMEDAHCAVTGLSEELRDWSFFAVFDGHAGWTLDNIIGIQLAINKYNP</sequence>
<dbReference type="Proteomes" id="UP001159363">
    <property type="component" value="Chromosome 1"/>
</dbReference>
<organism evidence="5 6">
    <name type="scientific">Dryococelus australis</name>
    <dbReference type="NCBI Taxonomy" id="614101"/>
    <lineage>
        <taxon>Eukaryota</taxon>
        <taxon>Metazoa</taxon>
        <taxon>Ecdysozoa</taxon>
        <taxon>Arthropoda</taxon>
        <taxon>Hexapoda</taxon>
        <taxon>Insecta</taxon>
        <taxon>Pterygota</taxon>
        <taxon>Neoptera</taxon>
        <taxon>Polyneoptera</taxon>
        <taxon>Phasmatodea</taxon>
        <taxon>Verophasmatodea</taxon>
        <taxon>Anareolatae</taxon>
        <taxon>Phasmatidae</taxon>
        <taxon>Eurycanthinae</taxon>
        <taxon>Dryococelus</taxon>
    </lineage>
</organism>
<dbReference type="InterPro" id="IPR000222">
    <property type="entry name" value="PP2C_BS"/>
</dbReference>
<dbReference type="EMBL" id="JARBHB010000001">
    <property type="protein sequence ID" value="KAJ8896007.1"/>
    <property type="molecule type" value="Genomic_DNA"/>
</dbReference>
<evidence type="ECO:0000313" key="6">
    <source>
        <dbReference type="Proteomes" id="UP001159363"/>
    </source>
</evidence>
<keyword evidence="1" id="KW-0479">Metal-binding</keyword>
<keyword evidence="3" id="KW-0904">Protein phosphatase</keyword>
<protein>
    <recommendedName>
        <fullName evidence="4">PPM-type phosphatase domain-containing protein</fullName>
    </recommendedName>
</protein>
<evidence type="ECO:0000313" key="5">
    <source>
        <dbReference type="EMBL" id="KAJ8896007.1"/>
    </source>
</evidence>
<evidence type="ECO:0000256" key="3">
    <source>
        <dbReference type="ARBA" id="ARBA00022912"/>
    </source>
</evidence>
<dbReference type="Gene3D" id="3.60.40.10">
    <property type="entry name" value="PPM-type phosphatase domain"/>
    <property type="match status" value="1"/>
</dbReference>
<evidence type="ECO:0000256" key="1">
    <source>
        <dbReference type="ARBA" id="ARBA00022723"/>
    </source>
</evidence>
<keyword evidence="6" id="KW-1185">Reference proteome</keyword>